<evidence type="ECO:0000256" key="3">
    <source>
        <dbReference type="ARBA" id="ARBA00022692"/>
    </source>
</evidence>
<dbReference type="FunFam" id="1.20.1250.20:FF:000013">
    <property type="entry name" value="MFS general substrate transporter"/>
    <property type="match status" value="1"/>
</dbReference>
<evidence type="ECO:0000256" key="7">
    <source>
        <dbReference type="SAM" id="Phobius"/>
    </source>
</evidence>
<feature type="transmembrane region" description="Helical" evidence="7">
    <location>
        <begin position="141"/>
        <end position="160"/>
    </location>
</feature>
<evidence type="ECO:0000256" key="2">
    <source>
        <dbReference type="ARBA" id="ARBA00022448"/>
    </source>
</evidence>
<keyword evidence="4 7" id="KW-1133">Transmembrane helix</keyword>
<feature type="transmembrane region" description="Helical" evidence="7">
    <location>
        <begin position="370"/>
        <end position="388"/>
    </location>
</feature>
<accession>A0A8H7NP80</accession>
<evidence type="ECO:0000259" key="8">
    <source>
        <dbReference type="PROSITE" id="PS50850"/>
    </source>
</evidence>
<dbReference type="PROSITE" id="PS50850">
    <property type="entry name" value="MFS"/>
    <property type="match status" value="1"/>
</dbReference>
<gene>
    <name evidence="9" type="ORF">IM811_001469</name>
</gene>
<feature type="transmembrane region" description="Helical" evidence="7">
    <location>
        <begin position="394"/>
        <end position="415"/>
    </location>
</feature>
<comment type="subcellular location">
    <subcellularLocation>
        <location evidence="1">Membrane</location>
        <topology evidence="1">Multi-pass membrane protein</topology>
    </subcellularLocation>
</comment>
<dbReference type="Pfam" id="PF07690">
    <property type="entry name" value="MFS_1"/>
    <property type="match status" value="1"/>
</dbReference>
<feature type="transmembrane region" description="Helical" evidence="7">
    <location>
        <begin position="229"/>
        <end position="249"/>
    </location>
</feature>
<dbReference type="InterPro" id="IPR011701">
    <property type="entry name" value="MFS"/>
</dbReference>
<feature type="transmembrane region" description="Helical" evidence="7">
    <location>
        <begin position="427"/>
        <end position="444"/>
    </location>
</feature>
<comment type="caution">
    <text evidence="9">The sequence shown here is derived from an EMBL/GenBank/DDBJ whole genome shotgun (WGS) entry which is preliminary data.</text>
</comment>
<evidence type="ECO:0000256" key="4">
    <source>
        <dbReference type="ARBA" id="ARBA00022989"/>
    </source>
</evidence>
<protein>
    <recommendedName>
        <fullName evidence="8">Major facilitator superfamily (MFS) profile domain-containing protein</fullName>
    </recommendedName>
</protein>
<dbReference type="FunFam" id="1.20.1250.20:FF:000057">
    <property type="entry name" value="MFS general substrate transporter"/>
    <property type="match status" value="1"/>
</dbReference>
<evidence type="ECO:0000313" key="10">
    <source>
        <dbReference type="Proteomes" id="UP000616885"/>
    </source>
</evidence>
<evidence type="ECO:0000256" key="1">
    <source>
        <dbReference type="ARBA" id="ARBA00004141"/>
    </source>
</evidence>
<keyword evidence="5 7" id="KW-0472">Membrane</keyword>
<feature type="domain" description="Major facilitator superfamily (MFS) profile" evidence="8">
    <location>
        <begin position="64"/>
        <end position="485"/>
    </location>
</feature>
<proteinExistence type="predicted"/>
<feature type="transmembrane region" description="Helical" evidence="7">
    <location>
        <begin position="290"/>
        <end position="317"/>
    </location>
</feature>
<evidence type="ECO:0000256" key="5">
    <source>
        <dbReference type="ARBA" id="ARBA00023136"/>
    </source>
</evidence>
<feature type="transmembrane region" description="Helical" evidence="7">
    <location>
        <begin position="196"/>
        <end position="217"/>
    </location>
</feature>
<feature type="transmembrane region" description="Helical" evidence="7">
    <location>
        <begin position="456"/>
        <end position="481"/>
    </location>
</feature>
<dbReference type="SUPFAM" id="SSF103473">
    <property type="entry name" value="MFS general substrate transporter"/>
    <property type="match status" value="1"/>
</dbReference>
<dbReference type="Gene3D" id="1.20.1250.20">
    <property type="entry name" value="MFS general substrate transporter like domains"/>
    <property type="match status" value="2"/>
</dbReference>
<dbReference type="GO" id="GO:0022857">
    <property type="term" value="F:transmembrane transporter activity"/>
    <property type="evidence" value="ECO:0007669"/>
    <property type="project" value="InterPro"/>
</dbReference>
<dbReference type="PANTHER" id="PTHR43791">
    <property type="entry name" value="PERMEASE-RELATED"/>
    <property type="match status" value="1"/>
</dbReference>
<dbReference type="GO" id="GO:0016020">
    <property type="term" value="C:membrane"/>
    <property type="evidence" value="ECO:0007669"/>
    <property type="project" value="UniProtKB-SubCell"/>
</dbReference>
<dbReference type="Proteomes" id="UP000616885">
    <property type="component" value="Unassembled WGS sequence"/>
</dbReference>
<dbReference type="EMBL" id="JADCTT010000001">
    <property type="protein sequence ID" value="KAF9759775.1"/>
    <property type="molecule type" value="Genomic_DNA"/>
</dbReference>
<reference evidence="9" key="1">
    <citation type="submission" date="2020-10" db="EMBL/GenBank/DDBJ databases">
        <title>High-Quality Genome Resource of Clonostachys rosea strain S41 by Oxford Nanopore Long-Read Sequencing.</title>
        <authorList>
            <person name="Wang H."/>
        </authorList>
    </citation>
    <scope>NUCLEOTIDE SEQUENCE</scope>
    <source>
        <strain evidence="9">S41</strain>
    </source>
</reference>
<dbReference type="InterPro" id="IPR036259">
    <property type="entry name" value="MFS_trans_sf"/>
</dbReference>
<organism evidence="9 10">
    <name type="scientific">Bionectria ochroleuca</name>
    <name type="common">Gliocladium roseum</name>
    <dbReference type="NCBI Taxonomy" id="29856"/>
    <lineage>
        <taxon>Eukaryota</taxon>
        <taxon>Fungi</taxon>
        <taxon>Dikarya</taxon>
        <taxon>Ascomycota</taxon>
        <taxon>Pezizomycotina</taxon>
        <taxon>Sordariomycetes</taxon>
        <taxon>Hypocreomycetidae</taxon>
        <taxon>Hypocreales</taxon>
        <taxon>Bionectriaceae</taxon>
        <taxon>Clonostachys</taxon>
    </lineage>
</organism>
<dbReference type="InterPro" id="IPR020846">
    <property type="entry name" value="MFS_dom"/>
</dbReference>
<name>A0A8H7NP80_BIOOC</name>
<feature type="transmembrane region" description="Helical" evidence="7">
    <location>
        <begin position="337"/>
        <end position="358"/>
    </location>
</feature>
<evidence type="ECO:0000256" key="6">
    <source>
        <dbReference type="SAM" id="MobiDB-lite"/>
    </source>
</evidence>
<keyword evidence="2" id="KW-0813">Transport</keyword>
<sequence length="504" mass="55924">MTTEKSHAVSPKAENEDSVSFHAETVSKNEGHDMQLTESSFGHHESPEWRAAEKRIVRKLDTTLLPIVWVLYMFNYLDRNNIAHVSQSIHIPYLQARLDKLEEDTGLVGNEFNVAVSILNVGYMLAQLPSNMILTRVRPSIYLPACVVVWSCVSAATAGVTSFSGLMAVRFFLGIAFFMLSAWYTRKELALRTAVLYSGLVLATAFSGLIAAGIFAGLSDKAGLHGWQWLFILEGAGSVLAALFAFVLLPDFPESETGSGRWLFSDNERHLARQRIALDRVSLPKTERTVWHGLALAVQDIRTWIFMIILCSNYTAYGFNNFFPTIVSSMYLGSRTIMLVLTAPLYLCGAIVSFLVAYSSDRFNERGYHISVLMFVAIIGFIISAATLNNAARYTASFLYCSGAFAANAAVYSWAALSLNETPEKRACATAIINLLSQLGNIWSPYFFPTSDGPRYVMAMLLMMAFSALSIAASMLMKVLLKKENKKLLAQGEQMEHEVRLYTT</sequence>
<dbReference type="PANTHER" id="PTHR43791:SF62">
    <property type="entry name" value="MAJOR FACILITATOR SUPERFAMILY (MFS) PROFILE DOMAIN-CONTAINING PROTEIN"/>
    <property type="match status" value="1"/>
</dbReference>
<feature type="region of interest" description="Disordered" evidence="6">
    <location>
        <begin position="1"/>
        <end position="20"/>
    </location>
</feature>
<dbReference type="AlphaFoldDB" id="A0A8H7NP80"/>
<evidence type="ECO:0000313" key="9">
    <source>
        <dbReference type="EMBL" id="KAF9759775.1"/>
    </source>
</evidence>
<keyword evidence="3 7" id="KW-0812">Transmembrane</keyword>
<feature type="transmembrane region" description="Helical" evidence="7">
    <location>
        <begin position="166"/>
        <end position="184"/>
    </location>
</feature>